<dbReference type="EMBL" id="BMXS01000001">
    <property type="protein sequence ID" value="GGX77400.1"/>
    <property type="molecule type" value="Genomic_DNA"/>
</dbReference>
<proteinExistence type="predicted"/>
<protein>
    <recommendedName>
        <fullName evidence="1">Phasin domain-containing protein</fullName>
    </recommendedName>
</protein>
<evidence type="ECO:0000313" key="3">
    <source>
        <dbReference type="Proteomes" id="UP000653056"/>
    </source>
</evidence>
<keyword evidence="3" id="KW-1185">Reference proteome</keyword>
<reference evidence="3" key="1">
    <citation type="journal article" date="2019" name="Int. J. Syst. Evol. Microbiol.">
        <title>The Global Catalogue of Microorganisms (GCM) 10K type strain sequencing project: providing services to taxonomists for standard genome sequencing and annotation.</title>
        <authorList>
            <consortium name="The Broad Institute Genomics Platform"/>
            <consortium name="The Broad Institute Genome Sequencing Center for Infectious Disease"/>
            <person name="Wu L."/>
            <person name="Ma J."/>
        </authorList>
    </citation>
    <scope>NUCLEOTIDE SEQUENCE [LARGE SCALE GENOMIC DNA]</scope>
    <source>
        <strain evidence="3">KCTC 22228</strain>
    </source>
</reference>
<comment type="caution">
    <text evidence="2">The sequence shown here is derived from an EMBL/GenBank/DDBJ whole genome shotgun (WGS) entry which is preliminary data.</text>
</comment>
<dbReference type="InterPro" id="IPR018968">
    <property type="entry name" value="Phasin"/>
</dbReference>
<gene>
    <name evidence="2" type="ORF">GCM10007160_00750</name>
</gene>
<name>A0ABQ2YCH5_9GAMM</name>
<dbReference type="Proteomes" id="UP000653056">
    <property type="component" value="Unassembled WGS sequence"/>
</dbReference>
<feature type="domain" description="Phasin" evidence="1">
    <location>
        <begin position="18"/>
        <end position="110"/>
    </location>
</feature>
<organism evidence="2 3">
    <name type="scientific">Litchfieldella qijiaojingensis</name>
    <dbReference type="NCBI Taxonomy" id="980347"/>
    <lineage>
        <taxon>Bacteria</taxon>
        <taxon>Pseudomonadati</taxon>
        <taxon>Pseudomonadota</taxon>
        <taxon>Gammaproteobacteria</taxon>
        <taxon>Oceanospirillales</taxon>
        <taxon>Halomonadaceae</taxon>
        <taxon>Litchfieldella</taxon>
    </lineage>
</organism>
<dbReference type="Pfam" id="PF09361">
    <property type="entry name" value="Phasin_2"/>
    <property type="match status" value="1"/>
</dbReference>
<evidence type="ECO:0000259" key="1">
    <source>
        <dbReference type="Pfam" id="PF09361"/>
    </source>
</evidence>
<evidence type="ECO:0000313" key="2">
    <source>
        <dbReference type="EMBL" id="GGX77400.1"/>
    </source>
</evidence>
<accession>A0ABQ2YCH5</accession>
<dbReference type="RefSeq" id="WP_189464775.1">
    <property type="nucleotide sequence ID" value="NZ_BMXS01000001.1"/>
</dbReference>
<sequence length="122" mass="13574">MSNVNFEKATEQFETFFFGPARAYAALSLDYSEKLIGAQFEATKAYTDATLKQARAFFDIKDADGLQAYVEEQKKTAKDLGERFKGDAEKVVALQQEFVQKGQKLVEDNVKAASKATTQATK</sequence>